<sequence length="57" mass="6207">MPVTPQPSVGTGPRQGKDHKDISISISVSNSQITENVVSVYPIQHISCVMLQLHKHS</sequence>
<organism evidence="2 3">
    <name type="scientific">Oncorhynchus mykiss</name>
    <name type="common">Rainbow trout</name>
    <name type="synonym">Salmo gairdneri</name>
    <dbReference type="NCBI Taxonomy" id="8022"/>
    <lineage>
        <taxon>Eukaryota</taxon>
        <taxon>Metazoa</taxon>
        <taxon>Chordata</taxon>
        <taxon>Craniata</taxon>
        <taxon>Vertebrata</taxon>
        <taxon>Euteleostomi</taxon>
        <taxon>Actinopterygii</taxon>
        <taxon>Neopterygii</taxon>
        <taxon>Teleostei</taxon>
        <taxon>Protacanthopterygii</taxon>
        <taxon>Salmoniformes</taxon>
        <taxon>Salmonidae</taxon>
        <taxon>Salmoninae</taxon>
        <taxon>Oncorhynchus</taxon>
    </lineage>
</organism>
<dbReference type="STRING" id="8022.A0A060WNB4"/>
<gene>
    <name evidence="2" type="ORF">GSONMT00063684001</name>
</gene>
<evidence type="ECO:0000313" key="3">
    <source>
        <dbReference type="Proteomes" id="UP000193380"/>
    </source>
</evidence>
<name>A0A060WNB4_ONCMY</name>
<dbReference type="PaxDb" id="8022-A0A060WNB4"/>
<protein>
    <submittedName>
        <fullName evidence="2">Uncharacterized protein</fullName>
    </submittedName>
</protein>
<reference evidence="2" key="2">
    <citation type="submission" date="2014-03" db="EMBL/GenBank/DDBJ databases">
        <authorList>
            <person name="Genoscope - CEA"/>
        </authorList>
    </citation>
    <scope>NUCLEOTIDE SEQUENCE</scope>
</reference>
<evidence type="ECO:0000313" key="2">
    <source>
        <dbReference type="EMBL" id="CDQ68537.1"/>
    </source>
</evidence>
<dbReference type="EMBL" id="FR904632">
    <property type="protein sequence ID" value="CDQ68537.1"/>
    <property type="molecule type" value="Genomic_DNA"/>
</dbReference>
<dbReference type="AlphaFoldDB" id="A0A060WNB4"/>
<evidence type="ECO:0000256" key="1">
    <source>
        <dbReference type="SAM" id="MobiDB-lite"/>
    </source>
</evidence>
<accession>A0A060WNB4</accession>
<dbReference type="Proteomes" id="UP000193380">
    <property type="component" value="Unassembled WGS sequence"/>
</dbReference>
<reference evidence="2" key="1">
    <citation type="journal article" date="2014" name="Nat. Commun.">
        <title>The rainbow trout genome provides novel insights into evolution after whole-genome duplication in vertebrates.</title>
        <authorList>
            <person name="Berthelot C."/>
            <person name="Brunet F."/>
            <person name="Chalopin D."/>
            <person name="Juanchich A."/>
            <person name="Bernard M."/>
            <person name="Noel B."/>
            <person name="Bento P."/>
            <person name="Da Silva C."/>
            <person name="Labadie K."/>
            <person name="Alberti A."/>
            <person name="Aury J.M."/>
            <person name="Louis A."/>
            <person name="Dehais P."/>
            <person name="Bardou P."/>
            <person name="Montfort J."/>
            <person name="Klopp C."/>
            <person name="Cabau C."/>
            <person name="Gaspin C."/>
            <person name="Thorgaard G.H."/>
            <person name="Boussaha M."/>
            <person name="Quillet E."/>
            <person name="Guyomard R."/>
            <person name="Galiana D."/>
            <person name="Bobe J."/>
            <person name="Volff J.N."/>
            <person name="Genet C."/>
            <person name="Wincker P."/>
            <person name="Jaillon O."/>
            <person name="Roest Crollius H."/>
            <person name="Guiguen Y."/>
        </authorList>
    </citation>
    <scope>NUCLEOTIDE SEQUENCE [LARGE SCALE GENOMIC DNA]</scope>
</reference>
<feature type="region of interest" description="Disordered" evidence="1">
    <location>
        <begin position="1"/>
        <end position="21"/>
    </location>
</feature>
<proteinExistence type="predicted"/>